<dbReference type="Gene3D" id="2.60.40.1890">
    <property type="entry name" value="PCu(A)C copper chaperone"/>
    <property type="match status" value="1"/>
</dbReference>
<dbReference type="SUPFAM" id="SSF110087">
    <property type="entry name" value="DR1885-like metal-binding protein"/>
    <property type="match status" value="1"/>
</dbReference>
<dbReference type="PANTHER" id="PTHR36302:SF1">
    <property type="entry name" value="COPPER CHAPERONE PCU(A)C"/>
    <property type="match status" value="1"/>
</dbReference>
<proteinExistence type="predicted"/>
<protein>
    <recommendedName>
        <fullName evidence="4">Copper(I)-binding protein</fullName>
    </recommendedName>
</protein>
<organism evidence="2 3">
    <name type="scientific">Yoonia litorea</name>
    <dbReference type="NCBI Taxonomy" id="1123755"/>
    <lineage>
        <taxon>Bacteria</taxon>
        <taxon>Pseudomonadati</taxon>
        <taxon>Pseudomonadota</taxon>
        <taxon>Alphaproteobacteria</taxon>
        <taxon>Rhodobacterales</taxon>
        <taxon>Paracoccaceae</taxon>
        <taxon>Yoonia</taxon>
    </lineage>
</organism>
<reference evidence="2 3" key="1">
    <citation type="submission" date="2016-10" db="EMBL/GenBank/DDBJ databases">
        <authorList>
            <person name="de Groot N.N."/>
        </authorList>
    </citation>
    <scope>NUCLEOTIDE SEQUENCE [LARGE SCALE GENOMIC DNA]</scope>
    <source>
        <strain evidence="2 3">DSM 29433</strain>
    </source>
</reference>
<dbReference type="InterPro" id="IPR036182">
    <property type="entry name" value="PCuAC_sf"/>
</dbReference>
<dbReference type="RefSeq" id="WP_090207424.1">
    <property type="nucleotide sequence ID" value="NZ_FOZM01000001.1"/>
</dbReference>
<dbReference type="InterPro" id="IPR058248">
    <property type="entry name" value="Lxx211020-like"/>
</dbReference>
<keyword evidence="3" id="KW-1185">Reference proteome</keyword>
<keyword evidence="1" id="KW-0732">Signal</keyword>
<dbReference type="Proteomes" id="UP000198926">
    <property type="component" value="Unassembled WGS sequence"/>
</dbReference>
<dbReference type="STRING" id="1123755.SAMN05444714_0619"/>
<evidence type="ECO:0000256" key="1">
    <source>
        <dbReference type="SAM" id="SignalP"/>
    </source>
</evidence>
<dbReference type="EMBL" id="FOZM01000001">
    <property type="protein sequence ID" value="SFS03942.1"/>
    <property type="molecule type" value="Genomic_DNA"/>
</dbReference>
<dbReference type="InterPro" id="IPR007410">
    <property type="entry name" value="LpqE-like"/>
</dbReference>
<evidence type="ECO:0000313" key="3">
    <source>
        <dbReference type="Proteomes" id="UP000198926"/>
    </source>
</evidence>
<sequence>MQLKTFLASLSLVFAASTSAAHDYVIGDLTIAHPYVFETTATARAGGGYLAITNTGESEDRLVAVEADFPRVMLHTTETDDGVARMVHLEDGITIGAGETVTLMPGEMHVMFMGLSAPFVLDSEVPAVLVFENAGRVDVTFKVEARDGGQMHDHHHADD</sequence>
<evidence type="ECO:0000313" key="2">
    <source>
        <dbReference type="EMBL" id="SFS03942.1"/>
    </source>
</evidence>
<accession>A0A1I6LL00</accession>
<gene>
    <name evidence="2" type="ORF">SAMN05444714_0619</name>
</gene>
<dbReference type="AlphaFoldDB" id="A0A1I6LL00"/>
<dbReference type="PANTHER" id="PTHR36302">
    <property type="entry name" value="BLR7088 PROTEIN"/>
    <property type="match status" value="1"/>
</dbReference>
<evidence type="ECO:0008006" key="4">
    <source>
        <dbReference type="Google" id="ProtNLM"/>
    </source>
</evidence>
<dbReference type="Pfam" id="PF04314">
    <property type="entry name" value="PCuAC"/>
    <property type="match status" value="1"/>
</dbReference>
<feature type="chain" id="PRO_5011619250" description="Copper(I)-binding protein" evidence="1">
    <location>
        <begin position="21"/>
        <end position="159"/>
    </location>
</feature>
<name>A0A1I6LL00_9RHOB</name>
<dbReference type="OrthoDB" id="9796962at2"/>
<feature type="signal peptide" evidence="1">
    <location>
        <begin position="1"/>
        <end position="20"/>
    </location>
</feature>